<name>A0A3L6PAN3_PANMI</name>
<dbReference type="Proteomes" id="UP000275267">
    <property type="component" value="Unassembled WGS sequence"/>
</dbReference>
<evidence type="ECO:0000313" key="3">
    <source>
        <dbReference type="Proteomes" id="UP000275267"/>
    </source>
</evidence>
<protein>
    <submittedName>
        <fullName evidence="2">Uncharacterized protein</fullName>
    </submittedName>
</protein>
<dbReference type="AlphaFoldDB" id="A0A3L6PAN3"/>
<accession>A0A3L6PAN3</accession>
<evidence type="ECO:0000256" key="1">
    <source>
        <dbReference type="SAM" id="MobiDB-lite"/>
    </source>
</evidence>
<evidence type="ECO:0000313" key="2">
    <source>
        <dbReference type="EMBL" id="RLM54522.1"/>
    </source>
</evidence>
<gene>
    <name evidence="2" type="ORF">C2845_PM10G07900</name>
</gene>
<organism evidence="2 3">
    <name type="scientific">Panicum miliaceum</name>
    <name type="common">Proso millet</name>
    <name type="synonym">Broomcorn millet</name>
    <dbReference type="NCBI Taxonomy" id="4540"/>
    <lineage>
        <taxon>Eukaryota</taxon>
        <taxon>Viridiplantae</taxon>
        <taxon>Streptophyta</taxon>
        <taxon>Embryophyta</taxon>
        <taxon>Tracheophyta</taxon>
        <taxon>Spermatophyta</taxon>
        <taxon>Magnoliopsida</taxon>
        <taxon>Liliopsida</taxon>
        <taxon>Poales</taxon>
        <taxon>Poaceae</taxon>
        <taxon>PACMAD clade</taxon>
        <taxon>Panicoideae</taxon>
        <taxon>Panicodae</taxon>
        <taxon>Paniceae</taxon>
        <taxon>Panicinae</taxon>
        <taxon>Panicum</taxon>
        <taxon>Panicum sect. Panicum</taxon>
    </lineage>
</organism>
<sequence>MPLAIFPGSGAVFKDGAARRWWRLKRKRVAVSPRNRLILRPTRTSGGPRARVRDGHPSSPACSPRRGSVLPSGHLTCALRSPAGRDDSSVGIHIV</sequence>
<proteinExistence type="predicted"/>
<comment type="caution">
    <text evidence="2">The sequence shown here is derived from an EMBL/GenBank/DDBJ whole genome shotgun (WGS) entry which is preliminary data.</text>
</comment>
<dbReference type="EMBL" id="PQIB02000018">
    <property type="protein sequence ID" value="RLM54522.1"/>
    <property type="molecule type" value="Genomic_DNA"/>
</dbReference>
<reference evidence="3" key="1">
    <citation type="journal article" date="2019" name="Nat. Commun.">
        <title>The genome of broomcorn millet.</title>
        <authorList>
            <person name="Zou C."/>
            <person name="Miki D."/>
            <person name="Li D."/>
            <person name="Tang Q."/>
            <person name="Xiao L."/>
            <person name="Rajput S."/>
            <person name="Deng P."/>
            <person name="Jia W."/>
            <person name="Huang R."/>
            <person name="Zhang M."/>
            <person name="Sun Y."/>
            <person name="Hu J."/>
            <person name="Fu X."/>
            <person name="Schnable P.S."/>
            <person name="Li F."/>
            <person name="Zhang H."/>
            <person name="Feng B."/>
            <person name="Zhu X."/>
            <person name="Liu R."/>
            <person name="Schnable J.C."/>
            <person name="Zhu J.-K."/>
            <person name="Zhang H."/>
        </authorList>
    </citation>
    <scope>NUCLEOTIDE SEQUENCE [LARGE SCALE GENOMIC DNA]</scope>
</reference>
<feature type="region of interest" description="Disordered" evidence="1">
    <location>
        <begin position="39"/>
        <end position="68"/>
    </location>
</feature>
<keyword evidence="3" id="KW-1185">Reference proteome</keyword>